<comment type="caution">
    <text evidence="2">The sequence shown here is derived from an EMBL/GenBank/DDBJ whole genome shotgun (WGS) entry which is preliminary data.</text>
</comment>
<feature type="non-terminal residue" evidence="2">
    <location>
        <position position="68"/>
    </location>
</feature>
<evidence type="ECO:0000313" key="3">
    <source>
        <dbReference type="Proteomes" id="UP001285636"/>
    </source>
</evidence>
<sequence>MSTLTANRSFLDKIGIPSHLVWGYFGILIFMMGDGMELAWITPYLVDQGLTVQQSALLTTAYGIAIAI</sequence>
<gene>
    <name evidence="2" type="ORF">RYX45_22440</name>
</gene>
<proteinExistence type="predicted"/>
<evidence type="ECO:0000256" key="1">
    <source>
        <dbReference type="SAM" id="Phobius"/>
    </source>
</evidence>
<dbReference type="Proteomes" id="UP001285636">
    <property type="component" value="Unassembled WGS sequence"/>
</dbReference>
<keyword evidence="1" id="KW-0472">Membrane</keyword>
<keyword evidence="1" id="KW-1133">Transmembrane helix</keyword>
<feature type="transmembrane region" description="Helical" evidence="1">
    <location>
        <begin position="21"/>
        <end position="41"/>
    </location>
</feature>
<dbReference type="AlphaFoldDB" id="A0AAJ2NSR8"/>
<accession>A0AAJ2NSR8</accession>
<evidence type="ECO:0000313" key="2">
    <source>
        <dbReference type="EMBL" id="MDV2887930.1"/>
    </source>
</evidence>
<reference evidence="2" key="1">
    <citation type="submission" date="2023-10" db="EMBL/GenBank/DDBJ databases">
        <title>Screening of Alkalihalophilus pseudofirmusBZ-TG-HK211 and Its Alleviation of Salt Stress on Rapeseed Growth.</title>
        <authorList>
            <person name="Zhao B."/>
            <person name="Guo T."/>
        </authorList>
    </citation>
    <scope>NUCLEOTIDE SEQUENCE</scope>
    <source>
        <strain evidence="2">BZ-TG-HK211</strain>
    </source>
</reference>
<organism evidence="2 3">
    <name type="scientific">Alkalihalophilus pseudofirmus</name>
    <name type="common">Bacillus pseudofirmus</name>
    <dbReference type="NCBI Taxonomy" id="79885"/>
    <lineage>
        <taxon>Bacteria</taxon>
        <taxon>Bacillati</taxon>
        <taxon>Bacillota</taxon>
        <taxon>Bacilli</taxon>
        <taxon>Bacillales</taxon>
        <taxon>Bacillaceae</taxon>
        <taxon>Alkalihalophilus</taxon>
    </lineage>
</organism>
<keyword evidence="1" id="KW-0812">Transmembrane</keyword>
<name>A0AAJ2NSR8_ALKPS</name>
<dbReference type="EMBL" id="JAWJAY010000666">
    <property type="protein sequence ID" value="MDV2887930.1"/>
    <property type="molecule type" value="Genomic_DNA"/>
</dbReference>
<protein>
    <submittedName>
        <fullName evidence="2">MFS transporter</fullName>
    </submittedName>
</protein>